<keyword evidence="1" id="KW-0812">Transmembrane</keyword>
<name>A0A6S6M7L9_9BACT</name>
<evidence type="ECO:0000256" key="1">
    <source>
        <dbReference type="SAM" id="Phobius"/>
    </source>
</evidence>
<protein>
    <submittedName>
        <fullName evidence="2">Type IV pilin PilA</fullName>
    </submittedName>
</protein>
<dbReference type="AlphaFoldDB" id="A0A6S6M7L9"/>
<dbReference type="Pfam" id="PF07963">
    <property type="entry name" value="N_methyl"/>
    <property type="match status" value="1"/>
</dbReference>
<dbReference type="KEGG" id="gbn:GEOBRER4_26060"/>
<evidence type="ECO:0000313" key="2">
    <source>
        <dbReference type="EMBL" id="BCG47856.1"/>
    </source>
</evidence>
<sequence length="139" mass="15357">MEPIARQATSKLNKDGFTLIEVMVSIVIVLVGLLGLVQAMGVATSYNLKNLLRDEAVLIGEEQMADLFRRPESAQITSDSKSVTSRIRGGGSTYNVTRRATKVLNTSSYQLTVNVGWTHKQVPYQYEVQAMRTYNADGN</sequence>
<reference evidence="2 3" key="1">
    <citation type="submission" date="2020-06" db="EMBL/GenBank/DDBJ databases">
        <title>Interaction of electrochemicaly active bacteria, Geobacter bremensis R4 on different carbon anode.</title>
        <authorList>
            <person name="Meng L."/>
            <person name="Yoshida N."/>
        </authorList>
    </citation>
    <scope>NUCLEOTIDE SEQUENCE [LARGE SCALE GENOMIC DNA]</scope>
    <source>
        <strain evidence="2 3">R4</strain>
    </source>
</reference>
<dbReference type="InterPro" id="IPR012902">
    <property type="entry name" value="N_methyl_site"/>
</dbReference>
<organism evidence="2 3">
    <name type="scientific">Citrifermentans bremense</name>
    <dbReference type="NCBI Taxonomy" id="60035"/>
    <lineage>
        <taxon>Bacteria</taxon>
        <taxon>Pseudomonadati</taxon>
        <taxon>Thermodesulfobacteriota</taxon>
        <taxon>Desulfuromonadia</taxon>
        <taxon>Geobacterales</taxon>
        <taxon>Geobacteraceae</taxon>
        <taxon>Citrifermentans</taxon>
    </lineage>
</organism>
<dbReference type="EMBL" id="AP023213">
    <property type="protein sequence ID" value="BCG47856.1"/>
    <property type="molecule type" value="Genomic_DNA"/>
</dbReference>
<accession>A0A6S6M7L9</accession>
<dbReference type="NCBIfam" id="TIGR02532">
    <property type="entry name" value="IV_pilin_GFxxxE"/>
    <property type="match status" value="1"/>
</dbReference>
<dbReference type="RefSeq" id="WP_185242691.1">
    <property type="nucleotide sequence ID" value="NZ_AP023213.1"/>
</dbReference>
<keyword evidence="3" id="KW-1185">Reference proteome</keyword>
<dbReference type="Proteomes" id="UP000515472">
    <property type="component" value="Chromosome"/>
</dbReference>
<feature type="transmembrane region" description="Helical" evidence="1">
    <location>
        <begin position="20"/>
        <end position="43"/>
    </location>
</feature>
<keyword evidence="1" id="KW-0472">Membrane</keyword>
<keyword evidence="1" id="KW-1133">Transmembrane helix</keyword>
<evidence type="ECO:0000313" key="3">
    <source>
        <dbReference type="Proteomes" id="UP000515472"/>
    </source>
</evidence>
<proteinExistence type="predicted"/>
<gene>
    <name evidence="2" type="ORF">GEOBRER4_n2705</name>
</gene>